<proteinExistence type="predicted"/>
<dbReference type="EMBL" id="HBUE01082137">
    <property type="protein sequence ID" value="CAG6478050.1"/>
    <property type="molecule type" value="Transcribed_RNA"/>
</dbReference>
<protein>
    <submittedName>
        <fullName evidence="1">(northern house mosquito) hypothetical protein</fullName>
    </submittedName>
</protein>
<organism evidence="1">
    <name type="scientific">Culex pipiens</name>
    <name type="common">House mosquito</name>
    <dbReference type="NCBI Taxonomy" id="7175"/>
    <lineage>
        <taxon>Eukaryota</taxon>
        <taxon>Metazoa</taxon>
        <taxon>Ecdysozoa</taxon>
        <taxon>Arthropoda</taxon>
        <taxon>Hexapoda</taxon>
        <taxon>Insecta</taxon>
        <taxon>Pterygota</taxon>
        <taxon>Neoptera</taxon>
        <taxon>Endopterygota</taxon>
        <taxon>Diptera</taxon>
        <taxon>Nematocera</taxon>
        <taxon>Culicoidea</taxon>
        <taxon>Culicidae</taxon>
        <taxon>Culicinae</taxon>
        <taxon>Culicini</taxon>
        <taxon>Culex</taxon>
        <taxon>Culex</taxon>
    </lineage>
</organism>
<reference evidence="1" key="1">
    <citation type="submission" date="2021-05" db="EMBL/GenBank/DDBJ databases">
        <authorList>
            <person name="Alioto T."/>
            <person name="Alioto T."/>
            <person name="Gomez Garrido J."/>
        </authorList>
    </citation>
    <scope>NUCLEOTIDE SEQUENCE</scope>
</reference>
<accession>A0A8D8FP52</accession>
<dbReference type="AlphaFoldDB" id="A0A8D8FP52"/>
<name>A0A8D8FP52_CULPI</name>
<sequence>MDLWPRRDGPSWVGHRTRNAGIRRPAMTDASVASLRDRPGVEALRYHPVSADPSRVADGFRSCLGPSWRGQAVQVSSVPALNRDVHFDRFTNNSKSGPAGRNSLAIGHTRHWDTFALVFRTGTHRFAPFFALFKLGFDFSSGSH</sequence>
<evidence type="ECO:0000313" key="1">
    <source>
        <dbReference type="EMBL" id="CAG6478050.1"/>
    </source>
</evidence>